<dbReference type="EMBL" id="JALLPJ020000064">
    <property type="protein sequence ID" value="KAL3803743.1"/>
    <property type="molecule type" value="Genomic_DNA"/>
</dbReference>
<accession>A0ABD3QUA1</accession>
<reference evidence="2 3" key="1">
    <citation type="submission" date="2024-10" db="EMBL/GenBank/DDBJ databases">
        <title>Updated reference genomes for cyclostephanoid diatoms.</title>
        <authorList>
            <person name="Roberts W.R."/>
            <person name="Alverson A.J."/>
        </authorList>
    </citation>
    <scope>NUCLEOTIDE SEQUENCE [LARGE SCALE GENOMIC DNA]</scope>
    <source>
        <strain evidence="2 3">AJA010-31</strain>
    </source>
</reference>
<feature type="compositionally biased region" description="Polar residues" evidence="1">
    <location>
        <begin position="257"/>
        <end position="270"/>
    </location>
</feature>
<proteinExistence type="predicted"/>
<dbReference type="AlphaFoldDB" id="A0ABD3QUA1"/>
<feature type="compositionally biased region" description="Low complexity" evidence="1">
    <location>
        <begin position="204"/>
        <end position="225"/>
    </location>
</feature>
<dbReference type="PANTHER" id="PTHR33443:SF30">
    <property type="entry name" value="SARCOSINE DEHYDROGENASE-2C PROTEIN"/>
    <property type="match status" value="1"/>
</dbReference>
<dbReference type="Proteomes" id="UP001530400">
    <property type="component" value="Unassembled WGS sequence"/>
</dbReference>
<sequence>MSSPEVICLDSDDEVDQPECSEKENVFKIKSEVKRETAAAFSQFTTADDEVEVVDASTIQKPAAITASSQLDSDEELEITGVANETLLPHNRQNCLACRFRSTSLGRTSTVSTPSYSDEEREKQRENSKFCNLCYCYVCDKLAGECDDWYLGSRGVCVDVHDEADAGGEENDNHHANGQDNVRDADDNMKMAAKVDAAEVDPQVTATTTVSTSSSSVDAVTSKVDNSSLDLKEQANPASESATAATAAASADTADSNHPTKLSVPDSSTTQDDEPSNPATKSSTLSPTEQLLPHHNHSQATDTGPLKKFWYNMRLAIRQNKDPSQVSITTTQTRAEIEAASMQRYAENYGDALHNAMIQAMGGHAAMGMAAARALAQRNQNVRRRGRSANPPTSNRRRTRPRNSSLGPSDHRQRIRAQNMLESLYSNPESGWN</sequence>
<feature type="region of interest" description="Disordered" evidence="1">
    <location>
        <begin position="1"/>
        <end position="20"/>
    </location>
</feature>
<feature type="compositionally biased region" description="Polar residues" evidence="1">
    <location>
        <begin position="277"/>
        <end position="289"/>
    </location>
</feature>
<gene>
    <name evidence="2" type="ORF">ACHAWO_003378</name>
</gene>
<evidence type="ECO:0000256" key="1">
    <source>
        <dbReference type="SAM" id="MobiDB-lite"/>
    </source>
</evidence>
<feature type="region of interest" description="Disordered" evidence="1">
    <location>
        <begin position="376"/>
        <end position="413"/>
    </location>
</feature>
<comment type="caution">
    <text evidence="2">The sequence shown here is derived from an EMBL/GenBank/DDBJ whole genome shotgun (WGS) entry which is preliminary data.</text>
</comment>
<feature type="region of interest" description="Disordered" evidence="1">
    <location>
        <begin position="196"/>
        <end position="305"/>
    </location>
</feature>
<dbReference type="InterPro" id="IPR053234">
    <property type="entry name" value="RPM1_Interactor"/>
</dbReference>
<name>A0ABD3QUA1_9STRA</name>
<evidence type="ECO:0000313" key="3">
    <source>
        <dbReference type="Proteomes" id="UP001530400"/>
    </source>
</evidence>
<keyword evidence="3" id="KW-1185">Reference proteome</keyword>
<feature type="compositionally biased region" description="Acidic residues" evidence="1">
    <location>
        <begin position="10"/>
        <end position="19"/>
    </location>
</feature>
<organism evidence="2 3">
    <name type="scientific">Cyclotella atomus</name>
    <dbReference type="NCBI Taxonomy" id="382360"/>
    <lineage>
        <taxon>Eukaryota</taxon>
        <taxon>Sar</taxon>
        <taxon>Stramenopiles</taxon>
        <taxon>Ochrophyta</taxon>
        <taxon>Bacillariophyta</taxon>
        <taxon>Coscinodiscophyceae</taxon>
        <taxon>Thalassiosirophycidae</taxon>
        <taxon>Stephanodiscales</taxon>
        <taxon>Stephanodiscaceae</taxon>
        <taxon>Cyclotella</taxon>
    </lineage>
</organism>
<dbReference type="PANTHER" id="PTHR33443">
    <property type="entry name" value="ZGC:112980"/>
    <property type="match status" value="1"/>
</dbReference>
<feature type="compositionally biased region" description="Low complexity" evidence="1">
    <location>
        <begin position="238"/>
        <end position="256"/>
    </location>
</feature>
<evidence type="ECO:0000313" key="2">
    <source>
        <dbReference type="EMBL" id="KAL3803743.1"/>
    </source>
</evidence>
<protein>
    <submittedName>
        <fullName evidence="2">Uncharacterized protein</fullName>
    </submittedName>
</protein>